<dbReference type="EMBL" id="CAUJNA010003288">
    <property type="protein sequence ID" value="CAJ1398069.1"/>
    <property type="molecule type" value="Genomic_DNA"/>
</dbReference>
<dbReference type="AlphaFoldDB" id="A0AA36J2S6"/>
<dbReference type="SUPFAM" id="SSF53335">
    <property type="entry name" value="S-adenosyl-L-methionine-dependent methyltransferases"/>
    <property type="match status" value="1"/>
</dbReference>
<reference evidence="1" key="1">
    <citation type="submission" date="2023-08" db="EMBL/GenBank/DDBJ databases">
        <authorList>
            <person name="Chen Y."/>
            <person name="Shah S."/>
            <person name="Dougan E. K."/>
            <person name="Thang M."/>
            <person name="Chan C."/>
        </authorList>
    </citation>
    <scope>NUCLEOTIDE SEQUENCE</scope>
</reference>
<comment type="caution">
    <text evidence="1">The sequence shown here is derived from an EMBL/GenBank/DDBJ whole genome shotgun (WGS) entry which is preliminary data.</text>
</comment>
<dbReference type="InterPro" id="IPR029063">
    <property type="entry name" value="SAM-dependent_MTases_sf"/>
</dbReference>
<keyword evidence="2" id="KW-1185">Reference proteome</keyword>
<gene>
    <name evidence="1" type="ORF">EVOR1521_LOCUS21949</name>
</gene>
<dbReference type="Gene3D" id="3.40.50.150">
    <property type="entry name" value="Vaccinia Virus protein VP39"/>
    <property type="match status" value="1"/>
</dbReference>
<evidence type="ECO:0000313" key="2">
    <source>
        <dbReference type="Proteomes" id="UP001178507"/>
    </source>
</evidence>
<evidence type="ECO:0000313" key="1">
    <source>
        <dbReference type="EMBL" id="CAJ1398069.1"/>
    </source>
</evidence>
<name>A0AA36J2S6_9DINO</name>
<protein>
    <recommendedName>
        <fullName evidence="3">Class I SAM-dependent methyltransferase</fullName>
    </recommendedName>
</protein>
<dbReference type="Proteomes" id="UP001178507">
    <property type="component" value="Unassembled WGS sequence"/>
</dbReference>
<accession>A0AA36J2S6</accession>
<dbReference type="Pfam" id="PF13578">
    <property type="entry name" value="Methyltransf_24"/>
    <property type="match status" value="1"/>
</dbReference>
<proteinExistence type="predicted"/>
<sequence>MQPLVASASPWPKRAMGAALGARLTILVGAVAEEAYFLGQREGALHCLGSCQQCHQSLQLLPRRRLEAAQHHTELAVTRLQDVEAWLAAPEVCDLLLMFPVDMRREAWSLAAMPAEDYLAFRGAGQDMQRTVEYCQALQLMSVFAWQGAVRAPQMCGQDSDCLSTARDTAFAVLARRWKDLRGPEAPPAPWAEVALGRNSTAQLLQQLLSLAEEAWQAKAQGEALRSLADGAAEAALGNLAVQLGRNARLAMEHARTIWGLKQLMLELFEVYPNLQGQMPSFRFQTRFYGRHFDVLEALLDSLDKGQELRMAELGVACGPVGLHLLARFPQLRYFGADPTIKEEVRDAYKPYADRAQLFASTSEEMHKQLDDVMDFVFIDGPHTYANVRNDLHLWEARVRRGGIVAGHDFTIRHPPLLWAVSEYRMTHDGPYINLAMDGVWWWQVG</sequence>
<evidence type="ECO:0008006" key="3">
    <source>
        <dbReference type="Google" id="ProtNLM"/>
    </source>
</evidence>
<organism evidence="1 2">
    <name type="scientific">Effrenium voratum</name>
    <dbReference type="NCBI Taxonomy" id="2562239"/>
    <lineage>
        <taxon>Eukaryota</taxon>
        <taxon>Sar</taxon>
        <taxon>Alveolata</taxon>
        <taxon>Dinophyceae</taxon>
        <taxon>Suessiales</taxon>
        <taxon>Symbiodiniaceae</taxon>
        <taxon>Effrenium</taxon>
    </lineage>
</organism>